<evidence type="ECO:0000313" key="3">
    <source>
        <dbReference type="EMBL" id="MBI1708243.1"/>
    </source>
</evidence>
<evidence type="ECO:0000256" key="1">
    <source>
        <dbReference type="SAM" id="Coils"/>
    </source>
</evidence>
<comment type="caution">
    <text evidence="3">The sequence shown here is derived from an EMBL/GenBank/DDBJ whole genome shotgun (WGS) entry which is preliminary data.</text>
</comment>
<proteinExistence type="predicted"/>
<dbReference type="Pfam" id="PF06810">
    <property type="entry name" value="Phage_scaffold"/>
    <property type="match status" value="1"/>
</dbReference>
<reference evidence="3" key="1">
    <citation type="submission" date="2020-07" db="EMBL/GenBank/DDBJ databases">
        <title>Comparative genomics analyses of Lactobacillus crispatus isolated from different ecological niches.</title>
        <authorList>
            <person name="Mancino W."/>
            <person name="Mancabelli L."/>
            <person name="Lugli G.A."/>
            <person name="Milani C."/>
            <person name="Viappiani A."/>
            <person name="Anzalone R."/>
            <person name="Longhi G."/>
            <person name="Ventura M."/>
            <person name="Turroni F."/>
        </authorList>
    </citation>
    <scope>NUCLEOTIDE SEQUENCE</scope>
    <source>
        <strain evidence="3">LB65</strain>
    </source>
</reference>
<organism evidence="3 4">
    <name type="scientific">Lactobacillus crispatus</name>
    <dbReference type="NCBI Taxonomy" id="47770"/>
    <lineage>
        <taxon>Bacteria</taxon>
        <taxon>Bacillati</taxon>
        <taxon>Bacillota</taxon>
        <taxon>Bacilli</taxon>
        <taxon>Lactobacillales</taxon>
        <taxon>Lactobacillaceae</taxon>
        <taxon>Lactobacillus</taxon>
    </lineage>
</organism>
<accession>A0AAW4DMS7</accession>
<gene>
    <name evidence="3" type="ORF">HYQ56_1227</name>
</gene>
<evidence type="ECO:0000256" key="2">
    <source>
        <dbReference type="SAM" id="MobiDB-lite"/>
    </source>
</evidence>
<dbReference type="EMBL" id="JACCPP010000022">
    <property type="protein sequence ID" value="MBI1708243.1"/>
    <property type="molecule type" value="Genomic_DNA"/>
</dbReference>
<sequence length="188" mass="20823">MDRDFLKKLGLTDEIADKVMDQHDKDVQQLKDNNAELQSTNDSLNEQITSNAKQLKDLKKVAGDNEELQAKLDKAMSDSQEREKKLKDQIATQRKNFAVGNALRDAGAKNSKAVEALLDLDKVSLDDNGQLIGISDQIDNIKKSDSYLFNSESKPNVEFGAKGNPSNTDNKGEKSIVDIIQANMEKGK</sequence>
<feature type="region of interest" description="Disordered" evidence="2">
    <location>
        <begin position="154"/>
        <end position="173"/>
    </location>
</feature>
<keyword evidence="1" id="KW-0175">Coiled coil</keyword>
<dbReference type="AlphaFoldDB" id="A0AAW4DMS7"/>
<dbReference type="Proteomes" id="UP001194414">
    <property type="component" value="Unassembled WGS sequence"/>
</dbReference>
<name>A0AAW4DMS7_9LACO</name>
<evidence type="ECO:0000313" key="4">
    <source>
        <dbReference type="Proteomes" id="UP001194414"/>
    </source>
</evidence>
<protein>
    <submittedName>
        <fullName evidence="3">Phage capsid protein</fullName>
    </submittedName>
</protein>
<dbReference type="InterPro" id="IPR009636">
    <property type="entry name" value="SCAF"/>
</dbReference>
<dbReference type="RefSeq" id="WP_198566574.1">
    <property type="nucleotide sequence ID" value="NZ_JACCPP010000022.1"/>
</dbReference>
<feature type="coiled-coil region" evidence="1">
    <location>
        <begin position="20"/>
        <end position="96"/>
    </location>
</feature>